<dbReference type="RefSeq" id="WP_231448410.1">
    <property type="nucleotide sequence ID" value="NZ_JAJOMB010000023.1"/>
</dbReference>
<dbReference type="Gene3D" id="1.20.1260.10">
    <property type="match status" value="1"/>
</dbReference>
<organism evidence="2 3">
    <name type="scientific">Kineosporia babensis</name>
    <dbReference type="NCBI Taxonomy" id="499548"/>
    <lineage>
        <taxon>Bacteria</taxon>
        <taxon>Bacillati</taxon>
        <taxon>Actinomycetota</taxon>
        <taxon>Actinomycetes</taxon>
        <taxon>Kineosporiales</taxon>
        <taxon>Kineosporiaceae</taxon>
        <taxon>Kineosporia</taxon>
    </lineage>
</organism>
<evidence type="ECO:0000259" key="1">
    <source>
        <dbReference type="Pfam" id="PF03713"/>
    </source>
</evidence>
<evidence type="ECO:0000313" key="3">
    <source>
        <dbReference type="Proteomes" id="UP001138997"/>
    </source>
</evidence>
<dbReference type="PANTHER" id="PTHR36933:SF1">
    <property type="entry name" value="SLL0788 PROTEIN"/>
    <property type="match status" value="1"/>
</dbReference>
<protein>
    <submittedName>
        <fullName evidence="2">DUF305 domain-containing protein</fullName>
    </submittedName>
</protein>
<dbReference type="PANTHER" id="PTHR36933">
    <property type="entry name" value="SLL0788 PROTEIN"/>
    <property type="match status" value="1"/>
</dbReference>
<name>A0A9X1NID8_9ACTN</name>
<sequence>MSRLRAVAVTGVVLAGGAVLFLAGCGALDGVTISTGGGQQATTQLATTHGSHAEPSATESAQTAEAGAGYNDADVMFLQMMVARQIETAKLTARAGDGELSKQAGALVDAIAVTEDDERAEMSGWLKAWGEDEQPADDADLHAEHGGVSTLTAADLEGLASAPETQFQTQYLNLLIAQQSNAVEIAEYVAEKGRNKGVLELAERIDTSRSAQVQQMLKLIAENPAG</sequence>
<keyword evidence="3" id="KW-1185">Reference proteome</keyword>
<dbReference type="InterPro" id="IPR012347">
    <property type="entry name" value="Ferritin-like"/>
</dbReference>
<dbReference type="EMBL" id="JAJOMB010000023">
    <property type="protein sequence ID" value="MCD5315592.1"/>
    <property type="molecule type" value="Genomic_DNA"/>
</dbReference>
<gene>
    <name evidence="2" type="ORF">LR394_32315</name>
</gene>
<dbReference type="AlphaFoldDB" id="A0A9X1NID8"/>
<feature type="domain" description="DUF305" evidence="1">
    <location>
        <begin position="74"/>
        <end position="219"/>
    </location>
</feature>
<dbReference type="Pfam" id="PF03713">
    <property type="entry name" value="DUF305"/>
    <property type="match status" value="1"/>
</dbReference>
<dbReference type="PROSITE" id="PS51257">
    <property type="entry name" value="PROKAR_LIPOPROTEIN"/>
    <property type="match status" value="1"/>
</dbReference>
<accession>A0A9X1NID8</accession>
<comment type="caution">
    <text evidence="2">The sequence shown here is derived from an EMBL/GenBank/DDBJ whole genome shotgun (WGS) entry which is preliminary data.</text>
</comment>
<reference evidence="2" key="1">
    <citation type="submission" date="2021-11" db="EMBL/GenBank/DDBJ databases">
        <title>Streptomyces corallinus and Kineosporia corallina sp. nov., two new coral-derived marine actinobacteria.</title>
        <authorList>
            <person name="Buangrab K."/>
            <person name="Sutthacheep M."/>
            <person name="Yeemin T."/>
            <person name="Harunari E."/>
            <person name="Igarashi Y."/>
            <person name="Sripreechasak P."/>
            <person name="Kanchanasin P."/>
            <person name="Tanasupawat S."/>
            <person name="Phongsopitanun W."/>
        </authorList>
    </citation>
    <scope>NUCLEOTIDE SEQUENCE</scope>
    <source>
        <strain evidence="2">JCM 31032</strain>
    </source>
</reference>
<dbReference type="InterPro" id="IPR005183">
    <property type="entry name" value="DUF305_CopM-like"/>
</dbReference>
<evidence type="ECO:0000313" key="2">
    <source>
        <dbReference type="EMBL" id="MCD5315592.1"/>
    </source>
</evidence>
<proteinExistence type="predicted"/>
<dbReference type="Proteomes" id="UP001138997">
    <property type="component" value="Unassembled WGS sequence"/>
</dbReference>